<dbReference type="SMR" id="A0A1W0X571"/>
<dbReference type="Proteomes" id="UP000192578">
    <property type="component" value="Unassembled WGS sequence"/>
</dbReference>
<dbReference type="InterPro" id="IPR004046">
    <property type="entry name" value="GST_C"/>
</dbReference>
<dbReference type="PANTHER" id="PTHR11571">
    <property type="entry name" value="GLUTATHIONE S-TRANSFERASE"/>
    <property type="match status" value="1"/>
</dbReference>
<dbReference type="SUPFAM" id="SSF52833">
    <property type="entry name" value="Thioredoxin-like"/>
    <property type="match status" value="1"/>
</dbReference>
<dbReference type="Pfam" id="PF02798">
    <property type="entry name" value="GST_N"/>
    <property type="match status" value="1"/>
</dbReference>
<dbReference type="OrthoDB" id="414243at2759"/>
<dbReference type="Pfam" id="PF14497">
    <property type="entry name" value="GST_C_3"/>
    <property type="match status" value="1"/>
</dbReference>
<evidence type="ECO:0000313" key="8">
    <source>
        <dbReference type="Proteomes" id="UP000192578"/>
    </source>
</evidence>
<dbReference type="SFLD" id="SFLDG00363">
    <property type="entry name" value="AMPS_(cytGST):_Alpha-__Mu-__Pi"/>
    <property type="match status" value="1"/>
</dbReference>
<dbReference type="FunFam" id="1.20.1050.10:FF:000030">
    <property type="entry name" value="Glutathione S-transferase S1"/>
    <property type="match status" value="1"/>
</dbReference>
<dbReference type="GO" id="GO:0006749">
    <property type="term" value="P:glutathione metabolic process"/>
    <property type="evidence" value="ECO:0007669"/>
    <property type="project" value="TreeGrafter"/>
</dbReference>
<dbReference type="SUPFAM" id="SSF47616">
    <property type="entry name" value="GST C-terminal domain-like"/>
    <property type="match status" value="1"/>
</dbReference>
<evidence type="ECO:0000256" key="3">
    <source>
        <dbReference type="ARBA" id="ARBA00038317"/>
    </source>
</evidence>
<accession>A0A1W0X571</accession>
<dbReference type="PROSITE" id="PS50404">
    <property type="entry name" value="GST_NTER"/>
    <property type="match status" value="1"/>
</dbReference>
<dbReference type="EMBL" id="MTYJ01000016">
    <property type="protein sequence ID" value="OQV22676.1"/>
    <property type="molecule type" value="Genomic_DNA"/>
</dbReference>
<dbReference type="InterPro" id="IPR004045">
    <property type="entry name" value="Glutathione_S-Trfase_N"/>
</dbReference>
<dbReference type="PANTHER" id="PTHR11571:SF224">
    <property type="entry name" value="HEMATOPOIETIC PROSTAGLANDIN D SYNTHASE"/>
    <property type="match status" value="1"/>
</dbReference>
<keyword evidence="2" id="KW-0808">Transferase</keyword>
<gene>
    <name evidence="7" type="ORF">BV898_03501</name>
</gene>
<dbReference type="InterPro" id="IPR036282">
    <property type="entry name" value="Glutathione-S-Trfase_C_sf"/>
</dbReference>
<dbReference type="InterPro" id="IPR036249">
    <property type="entry name" value="Thioredoxin-like_sf"/>
</dbReference>
<dbReference type="SFLD" id="SFLDG01205">
    <property type="entry name" value="AMPS.1"/>
    <property type="match status" value="1"/>
</dbReference>
<comment type="caution">
    <text evidence="7">The sequence shown here is derived from an EMBL/GenBank/DDBJ whole genome shotgun (WGS) entry which is preliminary data.</text>
</comment>
<dbReference type="PROSITE" id="PS50405">
    <property type="entry name" value="GST_CTER"/>
    <property type="match status" value="1"/>
</dbReference>
<evidence type="ECO:0000259" key="5">
    <source>
        <dbReference type="PROSITE" id="PS50404"/>
    </source>
</evidence>
<feature type="domain" description="GST N-terminal" evidence="5">
    <location>
        <begin position="4"/>
        <end position="84"/>
    </location>
</feature>
<comment type="similarity">
    <text evidence="3">Belongs to the GST superfamily. Sigma family.</text>
</comment>
<dbReference type="SFLD" id="SFLDS00019">
    <property type="entry name" value="Glutathione_Transferase_(cytos"/>
    <property type="match status" value="1"/>
</dbReference>
<keyword evidence="8" id="KW-1185">Reference proteome</keyword>
<dbReference type="CDD" id="cd03192">
    <property type="entry name" value="GST_C_Sigma_like"/>
    <property type="match status" value="1"/>
</dbReference>
<evidence type="ECO:0000256" key="2">
    <source>
        <dbReference type="ARBA" id="ARBA00022679"/>
    </source>
</evidence>
<dbReference type="CDD" id="cd03039">
    <property type="entry name" value="GST_N_Sigma_like"/>
    <property type="match status" value="1"/>
</dbReference>
<protein>
    <recommendedName>
        <fullName evidence="1">glutathione transferase</fullName>
        <ecNumber evidence="1">2.5.1.18</ecNumber>
    </recommendedName>
</protein>
<organism evidence="7 8">
    <name type="scientific">Hypsibius exemplaris</name>
    <name type="common">Freshwater tardigrade</name>
    <dbReference type="NCBI Taxonomy" id="2072580"/>
    <lineage>
        <taxon>Eukaryota</taxon>
        <taxon>Metazoa</taxon>
        <taxon>Ecdysozoa</taxon>
        <taxon>Tardigrada</taxon>
        <taxon>Eutardigrada</taxon>
        <taxon>Parachela</taxon>
        <taxon>Hypsibioidea</taxon>
        <taxon>Hypsibiidae</taxon>
        <taxon>Hypsibius</taxon>
    </lineage>
</organism>
<evidence type="ECO:0000256" key="1">
    <source>
        <dbReference type="ARBA" id="ARBA00012452"/>
    </source>
</evidence>
<reference evidence="8" key="1">
    <citation type="submission" date="2017-01" db="EMBL/GenBank/DDBJ databases">
        <title>Comparative genomics of anhydrobiosis in the tardigrade Hypsibius dujardini.</title>
        <authorList>
            <person name="Yoshida Y."/>
            <person name="Koutsovoulos G."/>
            <person name="Laetsch D."/>
            <person name="Stevens L."/>
            <person name="Kumar S."/>
            <person name="Horikawa D."/>
            <person name="Ishino K."/>
            <person name="Komine S."/>
            <person name="Tomita M."/>
            <person name="Blaxter M."/>
            <person name="Arakawa K."/>
        </authorList>
    </citation>
    <scope>NUCLEOTIDE SEQUENCE [LARGE SCALE GENOMIC DNA]</scope>
    <source>
        <strain evidence="8">Z151</strain>
    </source>
</reference>
<proteinExistence type="inferred from homology"/>
<dbReference type="GO" id="GO:0004364">
    <property type="term" value="F:glutathione transferase activity"/>
    <property type="evidence" value="ECO:0007669"/>
    <property type="project" value="UniProtKB-EC"/>
</dbReference>
<evidence type="ECO:0000313" key="7">
    <source>
        <dbReference type="EMBL" id="OQV22676.1"/>
    </source>
</evidence>
<dbReference type="Gene3D" id="3.40.30.10">
    <property type="entry name" value="Glutaredoxin"/>
    <property type="match status" value="1"/>
</dbReference>
<dbReference type="InterPro" id="IPR050213">
    <property type="entry name" value="GST_superfamily"/>
</dbReference>
<dbReference type="Gene3D" id="1.20.1050.10">
    <property type="match status" value="1"/>
</dbReference>
<comment type="catalytic activity">
    <reaction evidence="4">
        <text>RX + glutathione = an S-substituted glutathione + a halide anion + H(+)</text>
        <dbReference type="Rhea" id="RHEA:16437"/>
        <dbReference type="ChEBI" id="CHEBI:15378"/>
        <dbReference type="ChEBI" id="CHEBI:16042"/>
        <dbReference type="ChEBI" id="CHEBI:17792"/>
        <dbReference type="ChEBI" id="CHEBI:57925"/>
        <dbReference type="ChEBI" id="CHEBI:90779"/>
        <dbReference type="EC" id="2.5.1.18"/>
    </reaction>
</comment>
<feature type="domain" description="GST C-terminal" evidence="6">
    <location>
        <begin position="86"/>
        <end position="209"/>
    </location>
</feature>
<dbReference type="InterPro" id="IPR040079">
    <property type="entry name" value="Glutathione_S-Trfase"/>
</dbReference>
<evidence type="ECO:0000259" key="6">
    <source>
        <dbReference type="PROSITE" id="PS50405"/>
    </source>
</evidence>
<dbReference type="InterPro" id="IPR010987">
    <property type="entry name" value="Glutathione-S-Trfase_C-like"/>
</dbReference>
<name>A0A1W0X571_HYPEX</name>
<evidence type="ECO:0000256" key="4">
    <source>
        <dbReference type="ARBA" id="ARBA00047960"/>
    </source>
</evidence>
<dbReference type="EC" id="2.5.1.18" evidence="1"/>
<dbReference type="FunFam" id="3.40.30.10:FF:000258">
    <property type="entry name" value="Glutathione S-transferase"/>
    <property type="match status" value="1"/>
</dbReference>
<sequence>MSHPTYKLTYFDVRGVAEAVRFVFAYAKIPFEDVRIPWSSPTDWPALKPKTPFRQLPYLEIDGEVYGQSAAFTRLVAKKYNLAGTTDEEQAHVDAIADYIKDIWNSIYKFWMEPDAEKKEKLRDEYFKTGLVEHLDVLESHLNGYGKGKFFVPSGVTWADFVVATFAFTLQKHFPATLEQREALKAHMERVNNLPGIKEWIAKRPQTDD</sequence>
<dbReference type="AlphaFoldDB" id="A0A1W0X571"/>